<dbReference type="InParanoid" id="A0A2H3DSF3"/>
<dbReference type="OrthoDB" id="2962718at2759"/>
<dbReference type="EMBL" id="KZ293648">
    <property type="protein sequence ID" value="PBK98145.1"/>
    <property type="molecule type" value="Genomic_DNA"/>
</dbReference>
<dbReference type="Proteomes" id="UP000217790">
    <property type="component" value="Unassembled WGS sequence"/>
</dbReference>
<organism evidence="1 2">
    <name type="scientific">Armillaria gallica</name>
    <name type="common">Bulbous honey fungus</name>
    <name type="synonym">Armillaria bulbosa</name>
    <dbReference type="NCBI Taxonomy" id="47427"/>
    <lineage>
        <taxon>Eukaryota</taxon>
        <taxon>Fungi</taxon>
        <taxon>Dikarya</taxon>
        <taxon>Basidiomycota</taxon>
        <taxon>Agaricomycotina</taxon>
        <taxon>Agaricomycetes</taxon>
        <taxon>Agaricomycetidae</taxon>
        <taxon>Agaricales</taxon>
        <taxon>Marasmiineae</taxon>
        <taxon>Physalacriaceae</taxon>
        <taxon>Armillaria</taxon>
    </lineage>
</organism>
<protein>
    <submittedName>
        <fullName evidence="1">Uncharacterized protein</fullName>
    </submittedName>
</protein>
<keyword evidence="2" id="KW-1185">Reference proteome</keyword>
<accession>A0A2H3DSF3</accession>
<reference evidence="2" key="1">
    <citation type="journal article" date="2017" name="Nat. Ecol. Evol.">
        <title>Genome expansion and lineage-specific genetic innovations in the forest pathogenic fungi Armillaria.</title>
        <authorList>
            <person name="Sipos G."/>
            <person name="Prasanna A.N."/>
            <person name="Walter M.C."/>
            <person name="O'Connor E."/>
            <person name="Balint B."/>
            <person name="Krizsan K."/>
            <person name="Kiss B."/>
            <person name="Hess J."/>
            <person name="Varga T."/>
            <person name="Slot J."/>
            <person name="Riley R."/>
            <person name="Boka B."/>
            <person name="Rigling D."/>
            <person name="Barry K."/>
            <person name="Lee J."/>
            <person name="Mihaltcheva S."/>
            <person name="LaButti K."/>
            <person name="Lipzen A."/>
            <person name="Waldron R."/>
            <person name="Moloney N.M."/>
            <person name="Sperisen C."/>
            <person name="Kredics L."/>
            <person name="Vagvoelgyi C."/>
            <person name="Patrignani A."/>
            <person name="Fitzpatrick D."/>
            <person name="Nagy I."/>
            <person name="Doyle S."/>
            <person name="Anderson J.B."/>
            <person name="Grigoriev I.V."/>
            <person name="Gueldener U."/>
            <person name="Muensterkoetter M."/>
            <person name="Nagy L.G."/>
        </authorList>
    </citation>
    <scope>NUCLEOTIDE SEQUENCE [LARGE SCALE GENOMIC DNA]</scope>
    <source>
        <strain evidence="2">Ar21-2</strain>
    </source>
</reference>
<gene>
    <name evidence="1" type="ORF">ARMGADRAFT_1026246</name>
</gene>
<dbReference type="AlphaFoldDB" id="A0A2H3DSF3"/>
<name>A0A2H3DSF3_ARMGA</name>
<evidence type="ECO:0000313" key="1">
    <source>
        <dbReference type="EMBL" id="PBK98145.1"/>
    </source>
</evidence>
<proteinExistence type="predicted"/>
<sequence length="154" mass="17096">MHQKQLLEAFQQAKNTGPQQSNSCNNGSRSASANDVCWYDCILGHYAKDCKQTKKHIVEGLLKIVNGKIIMSDGSPVPSQLAQKALFEWVIEYFTNCSRIIIKLHSKYDNLLIKIMLGLMNQLSNSNGSNSQQPAENSQFMATQMGAGANQPDF</sequence>
<dbReference type="STRING" id="47427.A0A2H3DSF3"/>
<evidence type="ECO:0000313" key="2">
    <source>
        <dbReference type="Proteomes" id="UP000217790"/>
    </source>
</evidence>